<protein>
    <submittedName>
        <fullName evidence="5">Ornithine decarboxylase</fullName>
    </submittedName>
</protein>
<dbReference type="InterPro" id="IPR015421">
    <property type="entry name" value="PyrdxlP-dep_Trfase_major"/>
</dbReference>
<dbReference type="Proteomes" id="UP000319792">
    <property type="component" value="Unassembled WGS sequence"/>
</dbReference>
<accession>A0A5C5RU40</accession>
<dbReference type="InterPro" id="IPR000310">
    <property type="entry name" value="Orn/Lys/Arg_deCO2ase_major_dom"/>
</dbReference>
<dbReference type="InterPro" id="IPR015424">
    <property type="entry name" value="PyrdxlP-dep_Trfase"/>
</dbReference>
<reference evidence="5 6" key="2">
    <citation type="submission" date="2019-08" db="EMBL/GenBank/DDBJ databases">
        <title>Tsukamurella conjunctivitidis sp. nov., Tsukamurella assacharolytica sp. nov. and Tsukamurella sputae sp. nov. isolated from patients with conjunctivitis, bacteraemia (lymphoma) and respiratory infection (sputum) in Hong Kong.</title>
        <authorList>
            <person name="Fok K.M.N."/>
            <person name="Fong J.Y.H."/>
        </authorList>
    </citation>
    <scope>NUCLEOTIDE SEQUENCE [LARGE SCALE GENOMIC DNA]</scope>
    <source>
        <strain evidence="5 6">HKU70</strain>
    </source>
</reference>
<dbReference type="Gene3D" id="3.40.640.10">
    <property type="entry name" value="Type I PLP-dependent aspartate aminotransferase-like (Major domain)"/>
    <property type="match status" value="1"/>
</dbReference>
<dbReference type="AlphaFoldDB" id="A0A5C5RU40"/>
<keyword evidence="2" id="KW-0032">Aminotransferase</keyword>
<comment type="caution">
    <text evidence="5">The sequence shown here is derived from an EMBL/GenBank/DDBJ whole genome shotgun (WGS) entry which is preliminary data.</text>
</comment>
<dbReference type="RefSeq" id="WP_146431126.1">
    <property type="nucleotide sequence ID" value="NZ_VIGV01000001.1"/>
</dbReference>
<organism evidence="5 6">
    <name type="scientific">Tsukamurella sputi</name>
    <dbReference type="NCBI Taxonomy" id="2591848"/>
    <lineage>
        <taxon>Bacteria</taxon>
        <taxon>Bacillati</taxon>
        <taxon>Actinomycetota</taxon>
        <taxon>Actinomycetes</taxon>
        <taxon>Mycobacteriales</taxon>
        <taxon>Tsukamurellaceae</taxon>
        <taxon>Tsukamurella</taxon>
    </lineage>
</organism>
<dbReference type="InterPro" id="IPR050881">
    <property type="entry name" value="LL-DAP_aminotransferase"/>
</dbReference>
<dbReference type="SUPFAM" id="SSF53383">
    <property type="entry name" value="PLP-dependent transferases"/>
    <property type="match status" value="1"/>
</dbReference>
<dbReference type="GO" id="GO:0008483">
    <property type="term" value="F:transaminase activity"/>
    <property type="evidence" value="ECO:0007669"/>
    <property type="project" value="UniProtKB-KW"/>
</dbReference>
<dbReference type="Pfam" id="PF01276">
    <property type="entry name" value="OKR_DC_1"/>
    <property type="match status" value="2"/>
</dbReference>
<dbReference type="PANTHER" id="PTHR42832">
    <property type="entry name" value="AMINO ACID AMINOTRANSFERASE"/>
    <property type="match status" value="1"/>
</dbReference>
<evidence type="ECO:0000256" key="3">
    <source>
        <dbReference type="ARBA" id="ARBA00022679"/>
    </source>
</evidence>
<dbReference type="Gene3D" id="3.90.105.10">
    <property type="entry name" value="Molybdopterin biosynthesis moea protein, domain 2"/>
    <property type="match status" value="1"/>
</dbReference>
<keyword evidence="3" id="KW-0808">Transferase</keyword>
<keyword evidence="6" id="KW-1185">Reference proteome</keyword>
<gene>
    <name evidence="5" type="ORF">FK268_03500</name>
</gene>
<evidence type="ECO:0000313" key="5">
    <source>
        <dbReference type="EMBL" id="TWS26314.1"/>
    </source>
</evidence>
<sequence length="883" mass="97764">MPHDIEKIASYNGVVQLRADTWWRIADLARRRAAAPSGPAAEELHRALVEQLASTDAYERYFSYPGPEAVARVHTLVAEPTEAKELAEITDRISRRLTDGDPSDERLVDGRPRFDVLVLAATSPGDEEFIRTQLPTARRPEDPFRYEPVVVHSATDAVIAALVNPQIQAVVMRSDFLSVPVGDTVVADALEASVELDELDAVGTADRVTAVATALRDLRPELDLYLLESAAVEMLAASVGTVFDGVLLAQEDVLDLHLTILRGVSKRYRAPFFHALTEYARKPTGVFHAMPISRGHSVVGSQWIGEMADFYGLNIFLAETSSTAGGLDSLLEPHGPIREAQDLAARAFGAERTYFVTNGTSTANKIVEQALLRPDDVVLVDRNCHKSHHYAQVLAGSRVAYLDSYSLDEFSMYGAIPIPDIKRVLLQYRDAGRLDEVTMISLTNCTFDGVVYDVERVMTECLAIKPDLVFLWDEAWFGFARFHPIYRRRTAMAAAASLAARFRTPEYRAEYERRVAELEGVSADELAGESLLPDPDAVRIRVYATQSTHKTLTSLRQGSMIHVHDEDFRSSAAAFGEAYMTHTSTSPNYQILASLDMGRRQVELEGYERVQRQIELAMTLRDTVAGHPLLQKYFRVLEAEDLIPEQYRASGADGMLHAGPLAMDRAWRTDEFVLDPCRVTIEIGGTGIDGDTFRHGQLMDRWGIQVNKTTRNTVLAMTNIGTTRTAVAHLVRALVGIAEEIEAGNARRDERELAAFTERVRSLQEEHPPLPDFSRFHDAFRASGAGELPDGDMRRAYFLAYDEDMIEYLSAAELRARLDAGDAVVSASFVTPYPPGFPILVPGQEVSLDILDFMDALDTKEIHGLDPARGYQVLSAAGLAPKD</sequence>
<feature type="domain" description="Orn/Lys/Arg decarboxylases family 1 pyridoxal-P attachment site" evidence="4">
    <location>
        <begin position="271"/>
        <end position="494"/>
    </location>
</feature>
<proteinExistence type="predicted"/>
<evidence type="ECO:0000256" key="2">
    <source>
        <dbReference type="ARBA" id="ARBA00022576"/>
    </source>
</evidence>
<dbReference type="OrthoDB" id="9815233at2"/>
<reference evidence="5 6" key="1">
    <citation type="submission" date="2019-06" db="EMBL/GenBank/DDBJ databases">
        <authorList>
            <person name="Teng J.L.L."/>
            <person name="Lee H.H."/>
            <person name="Lau S.K.P."/>
            <person name="Woo P.C.Y."/>
        </authorList>
    </citation>
    <scope>NUCLEOTIDE SEQUENCE [LARGE SCALE GENOMIC DNA]</scope>
    <source>
        <strain evidence="5 6">HKU70</strain>
    </source>
</reference>
<comment type="cofactor">
    <cofactor evidence="1">
        <name>pyridoxal 5'-phosphate</name>
        <dbReference type="ChEBI" id="CHEBI:597326"/>
    </cofactor>
</comment>
<evidence type="ECO:0000313" key="6">
    <source>
        <dbReference type="Proteomes" id="UP000319792"/>
    </source>
</evidence>
<evidence type="ECO:0000256" key="1">
    <source>
        <dbReference type="ARBA" id="ARBA00001933"/>
    </source>
</evidence>
<dbReference type="PANTHER" id="PTHR42832:SF4">
    <property type="entry name" value="BLR3474 PROTEIN"/>
    <property type="match status" value="1"/>
</dbReference>
<dbReference type="EMBL" id="VIGV01000001">
    <property type="protein sequence ID" value="TWS26314.1"/>
    <property type="molecule type" value="Genomic_DNA"/>
</dbReference>
<feature type="domain" description="Orn/Lys/Arg decarboxylases family 1 pyridoxal-P attachment site" evidence="4">
    <location>
        <begin position="541"/>
        <end position="725"/>
    </location>
</feature>
<name>A0A5C5RU40_9ACTN</name>
<evidence type="ECO:0000259" key="4">
    <source>
        <dbReference type="Pfam" id="PF01276"/>
    </source>
</evidence>